<sequence length="597" mass="68512">MKVCLSSLVFLVWLSSGTVFGQADSLNGQYTLRRTVGIDRFGRAFTPFSGERPGKEVGMFFWLWMGQPYASGVYDATEILKMPDGKALLFDFDHLNDTISPDRQAHFWGKPLWGYYNSEDEWVMRKQVQLLIQAGVDYIVFDATNVVTYKPVYLKLMAVISEYLAEGWPAPKTVFYTHSRSMQTTKQLYDELYCQQRYPETWYRIDGKPLIIAYQQVADDHAEALSRGDTAYRATDYDDEIKQFFHFRKPQWPFDPFYADGFPWIEWSFPPPVHTDVVNVTVASHPSVPMSFSLTRDSINWGRGWDPFLKKNIADNVDKGTFFQHQWDHALNVDPSHVFVGGWNEWIAYKQPWGGEYMLCDAVDKEYSRDIEPMSGGYGDAFYMQLIRNIRRYKTIPCANDAFQQQKKTINIDAGIGQWESVKAEYRMIGKKQPPRDAYGVTQTLRYTQAAPENNLQGIKVCHDDEHIYMLISTRDAITSYSGHDNWMNLFIGVDQPSLKGWEGYEFLIQHAPTGNGLQVVKLNADFSKTIVGAADVSVFGNSLQIAISKQTLDVDEDTKSFYFKVADGVNHPEDIMDYYVSGSAMPMGRLSYLYTF</sequence>
<dbReference type="Proteomes" id="UP000660862">
    <property type="component" value="Unassembled WGS sequence"/>
</dbReference>
<evidence type="ECO:0000313" key="3">
    <source>
        <dbReference type="Proteomes" id="UP000660862"/>
    </source>
</evidence>
<evidence type="ECO:0000313" key="2">
    <source>
        <dbReference type="EMBL" id="GGG73531.1"/>
    </source>
</evidence>
<organism evidence="2 3">
    <name type="scientific">Parapedobacter pyrenivorans</name>
    <dbReference type="NCBI Taxonomy" id="1305674"/>
    <lineage>
        <taxon>Bacteria</taxon>
        <taxon>Pseudomonadati</taxon>
        <taxon>Bacteroidota</taxon>
        <taxon>Sphingobacteriia</taxon>
        <taxon>Sphingobacteriales</taxon>
        <taxon>Sphingobacteriaceae</taxon>
        <taxon>Parapedobacter</taxon>
    </lineage>
</organism>
<accession>A0A917HAQ2</accession>
<evidence type="ECO:0000256" key="1">
    <source>
        <dbReference type="SAM" id="SignalP"/>
    </source>
</evidence>
<dbReference type="EMBL" id="BMER01000001">
    <property type="protein sequence ID" value="GGG73531.1"/>
    <property type="molecule type" value="Genomic_DNA"/>
</dbReference>
<comment type="caution">
    <text evidence="2">The sequence shown here is derived from an EMBL/GenBank/DDBJ whole genome shotgun (WGS) entry which is preliminary data.</text>
</comment>
<dbReference type="Gene3D" id="3.20.20.80">
    <property type="entry name" value="Glycosidases"/>
    <property type="match status" value="1"/>
</dbReference>
<keyword evidence="1" id="KW-0732">Signal</keyword>
<proteinExistence type="predicted"/>
<feature type="signal peptide" evidence="1">
    <location>
        <begin position="1"/>
        <end position="21"/>
    </location>
</feature>
<name>A0A917HAQ2_9SPHI</name>
<dbReference type="AlphaFoldDB" id="A0A917HAQ2"/>
<protein>
    <submittedName>
        <fullName evidence="2">Uncharacterized protein</fullName>
    </submittedName>
</protein>
<feature type="chain" id="PRO_5037389398" evidence="1">
    <location>
        <begin position="22"/>
        <end position="597"/>
    </location>
</feature>
<keyword evidence="3" id="KW-1185">Reference proteome</keyword>
<reference evidence="2" key="2">
    <citation type="submission" date="2020-09" db="EMBL/GenBank/DDBJ databases">
        <authorList>
            <person name="Sun Q."/>
            <person name="Zhou Y."/>
        </authorList>
    </citation>
    <scope>NUCLEOTIDE SEQUENCE</scope>
    <source>
        <strain evidence="2">CGMCC 1.12195</strain>
    </source>
</reference>
<gene>
    <name evidence="2" type="ORF">GCM10007415_01130</name>
</gene>
<reference evidence="2" key="1">
    <citation type="journal article" date="2014" name="Int. J. Syst. Evol. Microbiol.">
        <title>Complete genome sequence of Corynebacterium casei LMG S-19264T (=DSM 44701T), isolated from a smear-ripened cheese.</title>
        <authorList>
            <consortium name="US DOE Joint Genome Institute (JGI-PGF)"/>
            <person name="Walter F."/>
            <person name="Albersmeier A."/>
            <person name="Kalinowski J."/>
            <person name="Ruckert C."/>
        </authorList>
    </citation>
    <scope>NUCLEOTIDE SEQUENCE</scope>
    <source>
        <strain evidence="2">CGMCC 1.12195</strain>
    </source>
</reference>
<dbReference type="RefSeq" id="WP_229738492.1">
    <property type="nucleotide sequence ID" value="NZ_BMER01000001.1"/>
</dbReference>